<feature type="non-terminal residue" evidence="1">
    <location>
        <position position="1"/>
    </location>
</feature>
<organism evidence="1 2">
    <name type="scientific">Rangifer tarandus platyrhynchus</name>
    <name type="common">Svalbard reindeer</name>
    <dbReference type="NCBI Taxonomy" id="3082113"/>
    <lineage>
        <taxon>Eukaryota</taxon>
        <taxon>Metazoa</taxon>
        <taxon>Chordata</taxon>
        <taxon>Craniata</taxon>
        <taxon>Vertebrata</taxon>
        <taxon>Euteleostomi</taxon>
        <taxon>Mammalia</taxon>
        <taxon>Eutheria</taxon>
        <taxon>Laurasiatheria</taxon>
        <taxon>Artiodactyla</taxon>
        <taxon>Ruminantia</taxon>
        <taxon>Pecora</taxon>
        <taxon>Cervidae</taxon>
        <taxon>Odocoileinae</taxon>
        <taxon>Rangifer</taxon>
    </lineage>
</organism>
<feature type="non-terminal residue" evidence="1">
    <location>
        <position position="78"/>
    </location>
</feature>
<accession>A0AC59ZGA5</accession>
<gene>
    <name evidence="1" type="ORF">MRATA1EN22A_LOCUS18052</name>
</gene>
<name>A0AC59ZGA5_RANTA</name>
<proteinExistence type="predicted"/>
<reference evidence="1" key="1">
    <citation type="submission" date="2023-05" db="EMBL/GenBank/DDBJ databases">
        <authorList>
            <consortium name="ELIXIR-Norway"/>
        </authorList>
    </citation>
    <scope>NUCLEOTIDE SEQUENCE</scope>
</reference>
<evidence type="ECO:0000313" key="1">
    <source>
        <dbReference type="EMBL" id="CAN0413169.1"/>
    </source>
</evidence>
<dbReference type="EMBL" id="OX596113">
    <property type="protein sequence ID" value="CAN0413169.1"/>
    <property type="molecule type" value="Genomic_DNA"/>
</dbReference>
<evidence type="ECO:0000313" key="2">
    <source>
        <dbReference type="Proteomes" id="UP001162501"/>
    </source>
</evidence>
<protein>
    <submittedName>
        <fullName evidence="1">Uncharacterized protein</fullName>
    </submittedName>
</protein>
<reference evidence="1" key="2">
    <citation type="submission" date="2025-03" db="EMBL/GenBank/DDBJ databases">
        <authorList>
            <consortium name="ELIXIR-Norway"/>
            <consortium name="Elixir Norway"/>
        </authorList>
    </citation>
    <scope>NUCLEOTIDE SEQUENCE</scope>
</reference>
<sequence>MPGEGGMKPGVWEKLGYFSFSCSTLNKISGSSYVFRDDYGFSVASIPAILPGNAWSLASGSLITDPHQGKWLPVLTNL</sequence>
<dbReference type="Proteomes" id="UP001162501">
    <property type="component" value="Chromosome 29"/>
</dbReference>